<name>A0A0S6W527_9BACT</name>
<dbReference type="HOGENOM" id="CLU_484566_0_0_0"/>
<dbReference type="PANTHER" id="PTHR23150:SF19">
    <property type="entry name" value="FORMYLGLYCINE-GENERATING ENZYME"/>
    <property type="match status" value="1"/>
</dbReference>
<protein>
    <submittedName>
        <fullName evidence="5">Dienelactone hydrolase</fullName>
    </submittedName>
</protein>
<dbReference type="SUPFAM" id="SSF56436">
    <property type="entry name" value="C-type lectin-like"/>
    <property type="match status" value="1"/>
</dbReference>
<reference evidence="5" key="1">
    <citation type="journal article" date="2015" name="PeerJ">
        <title>First genomic representation of candidate bacterial phylum KSB3 points to enhanced environmental sensing as a trigger of wastewater bulking.</title>
        <authorList>
            <person name="Sekiguchi Y."/>
            <person name="Ohashi A."/>
            <person name="Parks D.H."/>
            <person name="Yamauchi T."/>
            <person name="Tyson G.W."/>
            <person name="Hugenholtz P."/>
        </authorList>
    </citation>
    <scope>NUCLEOTIDE SEQUENCE [LARGE SCALE GENOMIC DNA]</scope>
</reference>
<keyword evidence="6" id="KW-1185">Reference proteome</keyword>
<dbReference type="InterPro" id="IPR029058">
    <property type="entry name" value="AB_hydrolase_fold"/>
</dbReference>
<gene>
    <name evidence="5" type="ORF">U14_04762</name>
</gene>
<organism evidence="5">
    <name type="scientific">Candidatus Moduliflexus flocculans</name>
    <dbReference type="NCBI Taxonomy" id="1499966"/>
    <lineage>
        <taxon>Bacteria</taxon>
        <taxon>Candidatus Moduliflexota</taxon>
        <taxon>Candidatus Moduliflexia</taxon>
        <taxon>Candidatus Moduliflexales</taxon>
        <taxon>Candidatus Moduliflexaceae</taxon>
    </lineage>
</organism>
<keyword evidence="5" id="KW-0378">Hydrolase</keyword>
<dbReference type="STRING" id="1499966.U14_04762"/>
<dbReference type="Pfam" id="PF03781">
    <property type="entry name" value="FGE-sulfatase"/>
    <property type="match status" value="1"/>
</dbReference>
<evidence type="ECO:0000259" key="3">
    <source>
        <dbReference type="Pfam" id="PF02230"/>
    </source>
</evidence>
<evidence type="ECO:0000256" key="1">
    <source>
        <dbReference type="SAM" id="MobiDB-lite"/>
    </source>
</evidence>
<dbReference type="AlphaFoldDB" id="A0A0S6W527"/>
<feature type="domain" description="Sulfatase-modifying factor enzyme-like" evidence="4">
    <location>
        <begin position="45"/>
        <end position="303"/>
    </location>
</feature>
<dbReference type="InterPro" id="IPR016187">
    <property type="entry name" value="CTDL_fold"/>
</dbReference>
<dbReference type="InterPro" id="IPR003140">
    <property type="entry name" value="PLipase/COase/thioEstase"/>
</dbReference>
<dbReference type="InterPro" id="IPR051043">
    <property type="entry name" value="Sulfatase_Mod_Factor_Kinase"/>
</dbReference>
<evidence type="ECO:0000313" key="6">
    <source>
        <dbReference type="Proteomes" id="UP000030700"/>
    </source>
</evidence>
<dbReference type="Gene3D" id="3.90.1580.10">
    <property type="entry name" value="paralog of FGE (formylglycine-generating enzyme)"/>
    <property type="match status" value="1"/>
</dbReference>
<dbReference type="EMBL" id="DF820459">
    <property type="protein sequence ID" value="GAK53497.1"/>
    <property type="molecule type" value="Genomic_DNA"/>
</dbReference>
<keyword evidence="2" id="KW-0732">Signal</keyword>
<dbReference type="Proteomes" id="UP000030700">
    <property type="component" value="Unassembled WGS sequence"/>
</dbReference>
<dbReference type="SUPFAM" id="SSF53474">
    <property type="entry name" value="alpha/beta-Hydrolases"/>
    <property type="match status" value="1"/>
</dbReference>
<evidence type="ECO:0000259" key="4">
    <source>
        <dbReference type="Pfam" id="PF03781"/>
    </source>
</evidence>
<dbReference type="InterPro" id="IPR005532">
    <property type="entry name" value="SUMF_dom"/>
</dbReference>
<sequence length="562" mass="61729">MSTQMKQHIRCVTMFVTIAALLLSGMAASSEPPAGATQVRETDGATMVYVPSGEFLMGSPEGEGNSDEWPQHTVFLDGFWIDRTEVTNRQFEMFVTATGYRTEAENEGTGGVYLSDAGKAGAGMVEWVGEVVQRADWRHPESPESSLAERLNDPVVQVSWHDAVAYCQWVGARLPTEAEWEKAACGTDGRPYPWGKVGLNCQTVVMRSCEKEWKPLQVGSKPEGASPYGGVDMFGNVSEWVADRYARDYYRSSATSNPTGPVTGMDRVLRGGGWRDPTREIRRASRTTVAPGFRSNSTGFRCVMPTSATAIPSSAAMLTPVMSPTAITTPRAMPVQIGQHGYTFEWNGEQLNYLLFLPKDYENETQKMWPLILFLHGGGSKGNTLDSLGSVALDGLPLLVKRKPNFPFIVVSPQLSVYAIDWYAALDLIDALLDQIVANYRVDTARLSVTGFSMGGEGTLLMVTRAHPDRFAAAVPVAGAFAYYIDKSNICLPKDVAFWVFHGDRDKTAPVSNAEALVKALKACSAQVQYTVFPNAGHNIWGKVYNDPALYDWLLQQRRPEK</sequence>
<feature type="domain" description="Phospholipase/carboxylesterase/thioesterase" evidence="3">
    <location>
        <begin position="425"/>
        <end position="543"/>
    </location>
</feature>
<accession>A0A0S6W527</accession>
<dbReference type="GO" id="GO:0120147">
    <property type="term" value="F:formylglycine-generating oxidase activity"/>
    <property type="evidence" value="ECO:0007669"/>
    <property type="project" value="TreeGrafter"/>
</dbReference>
<dbReference type="Gene3D" id="3.40.50.1820">
    <property type="entry name" value="alpha/beta hydrolase"/>
    <property type="match status" value="1"/>
</dbReference>
<dbReference type="Pfam" id="PF02230">
    <property type="entry name" value="Abhydrolase_2"/>
    <property type="match status" value="1"/>
</dbReference>
<feature type="chain" id="PRO_5006631602" evidence="2">
    <location>
        <begin position="30"/>
        <end position="562"/>
    </location>
</feature>
<evidence type="ECO:0000313" key="5">
    <source>
        <dbReference type="EMBL" id="GAK53497.1"/>
    </source>
</evidence>
<feature type="region of interest" description="Disordered" evidence="1">
    <location>
        <begin position="256"/>
        <end position="275"/>
    </location>
</feature>
<feature type="signal peptide" evidence="2">
    <location>
        <begin position="1"/>
        <end position="29"/>
    </location>
</feature>
<proteinExistence type="predicted"/>
<dbReference type="PANTHER" id="PTHR23150">
    <property type="entry name" value="SULFATASE MODIFYING FACTOR 1, 2"/>
    <property type="match status" value="1"/>
</dbReference>
<evidence type="ECO:0000256" key="2">
    <source>
        <dbReference type="SAM" id="SignalP"/>
    </source>
</evidence>
<dbReference type="GO" id="GO:0016787">
    <property type="term" value="F:hydrolase activity"/>
    <property type="evidence" value="ECO:0007669"/>
    <property type="project" value="UniProtKB-KW"/>
</dbReference>
<dbReference type="InterPro" id="IPR042095">
    <property type="entry name" value="SUMF_sf"/>
</dbReference>